<evidence type="ECO:0000313" key="3">
    <source>
        <dbReference type="Proteomes" id="UP000550707"/>
    </source>
</evidence>
<sequence length="99" mass="11282">MAPSEVDGPASGAGRNEFRNQKSKPRTEMNQNSSLYLMVGRDQLFPKRTIPEDCWRRAVLQLCSQNREAYLKCWPLVQKAMNDHHVYATLDLIKAGMTA</sequence>
<organism evidence="2 3">
    <name type="scientific">Molossus molossus</name>
    <name type="common">Pallas' mastiff bat</name>
    <name type="synonym">Vespertilio molossus</name>
    <dbReference type="NCBI Taxonomy" id="27622"/>
    <lineage>
        <taxon>Eukaryota</taxon>
        <taxon>Metazoa</taxon>
        <taxon>Chordata</taxon>
        <taxon>Craniata</taxon>
        <taxon>Vertebrata</taxon>
        <taxon>Euteleostomi</taxon>
        <taxon>Mammalia</taxon>
        <taxon>Eutheria</taxon>
        <taxon>Laurasiatheria</taxon>
        <taxon>Chiroptera</taxon>
        <taxon>Yangochiroptera</taxon>
        <taxon>Molossidae</taxon>
        <taxon>Molossus</taxon>
    </lineage>
</organism>
<evidence type="ECO:0000256" key="1">
    <source>
        <dbReference type="SAM" id="MobiDB-lite"/>
    </source>
</evidence>
<feature type="region of interest" description="Disordered" evidence="1">
    <location>
        <begin position="1"/>
        <end position="33"/>
    </location>
</feature>
<accession>A0A7J8FZV6</accession>
<protein>
    <submittedName>
        <fullName evidence="2">KRR1 small subunit processome component-like protein</fullName>
    </submittedName>
</protein>
<dbReference type="OrthoDB" id="10565070at2759"/>
<dbReference type="AlphaFoldDB" id="A0A7J8FZV6"/>
<reference evidence="2 3" key="1">
    <citation type="journal article" date="2020" name="Nature">
        <title>Six reference-quality genomes reveal evolution of bat adaptations.</title>
        <authorList>
            <person name="Jebb D."/>
            <person name="Huang Z."/>
            <person name="Pippel M."/>
            <person name="Hughes G.M."/>
            <person name="Lavrichenko K."/>
            <person name="Devanna P."/>
            <person name="Winkler S."/>
            <person name="Jermiin L.S."/>
            <person name="Skirmuntt E.C."/>
            <person name="Katzourakis A."/>
            <person name="Burkitt-Gray L."/>
            <person name="Ray D.A."/>
            <person name="Sullivan K.A.M."/>
            <person name="Roscito J.G."/>
            <person name="Kirilenko B.M."/>
            <person name="Davalos L.M."/>
            <person name="Corthals A.P."/>
            <person name="Power M.L."/>
            <person name="Jones G."/>
            <person name="Ransome R.D."/>
            <person name="Dechmann D.K.N."/>
            <person name="Locatelli A.G."/>
            <person name="Puechmaille S.J."/>
            <person name="Fedrigo O."/>
            <person name="Jarvis E.D."/>
            <person name="Hiller M."/>
            <person name="Vernes S.C."/>
            <person name="Myers E.W."/>
            <person name="Teeling E.C."/>
        </authorList>
    </citation>
    <scope>NUCLEOTIDE SEQUENCE [LARGE SCALE GENOMIC DNA]</scope>
    <source>
        <strain evidence="2">MMolMol1</strain>
        <tissue evidence="2">Muscle</tissue>
    </source>
</reference>
<gene>
    <name evidence="2" type="ORF">HJG59_007447</name>
</gene>
<keyword evidence="3" id="KW-1185">Reference proteome</keyword>
<evidence type="ECO:0000313" key="2">
    <source>
        <dbReference type="EMBL" id="KAF6452682.1"/>
    </source>
</evidence>
<proteinExistence type="predicted"/>
<dbReference type="EMBL" id="JACASF010000010">
    <property type="protein sequence ID" value="KAF6452682.1"/>
    <property type="molecule type" value="Genomic_DNA"/>
</dbReference>
<comment type="caution">
    <text evidence="2">The sequence shown here is derived from an EMBL/GenBank/DDBJ whole genome shotgun (WGS) entry which is preliminary data.</text>
</comment>
<dbReference type="InParanoid" id="A0A7J8FZV6"/>
<name>A0A7J8FZV6_MOLMO</name>
<dbReference type="Proteomes" id="UP000550707">
    <property type="component" value="Unassembled WGS sequence"/>
</dbReference>